<reference evidence="2" key="1">
    <citation type="submission" date="2019-11" db="EMBL/GenBank/DDBJ databases">
        <authorList>
            <person name="Feng L."/>
        </authorList>
    </citation>
    <scope>NUCLEOTIDE SEQUENCE</scope>
    <source>
        <strain evidence="2">CParaputrificumLFYP93</strain>
    </source>
</reference>
<evidence type="ECO:0000313" key="2">
    <source>
        <dbReference type="EMBL" id="VYU16713.1"/>
    </source>
</evidence>
<evidence type="ECO:0000256" key="1">
    <source>
        <dbReference type="SAM" id="Phobius"/>
    </source>
</evidence>
<protein>
    <submittedName>
        <fullName evidence="2">Uncharacterized protein</fullName>
    </submittedName>
</protein>
<dbReference type="AlphaFoldDB" id="A0A6N3CTG7"/>
<name>A0A6N3CTG7_9CLOT</name>
<gene>
    <name evidence="2" type="ORF">CPLFYP93_01554</name>
</gene>
<dbReference type="EMBL" id="CACRTV010000041">
    <property type="protein sequence ID" value="VYU16713.1"/>
    <property type="molecule type" value="Genomic_DNA"/>
</dbReference>
<feature type="transmembrane region" description="Helical" evidence="1">
    <location>
        <begin position="21"/>
        <end position="39"/>
    </location>
</feature>
<keyword evidence="1" id="KW-0472">Membrane</keyword>
<organism evidence="2">
    <name type="scientific">Clostridium paraputrificum</name>
    <dbReference type="NCBI Taxonomy" id="29363"/>
    <lineage>
        <taxon>Bacteria</taxon>
        <taxon>Bacillati</taxon>
        <taxon>Bacillota</taxon>
        <taxon>Clostridia</taxon>
        <taxon>Eubacteriales</taxon>
        <taxon>Clostridiaceae</taxon>
        <taxon>Clostridium</taxon>
    </lineage>
</organism>
<accession>A0A6N3CTG7</accession>
<keyword evidence="1" id="KW-0812">Transmembrane</keyword>
<keyword evidence="1" id="KW-1133">Transmembrane helix</keyword>
<proteinExistence type="predicted"/>
<sequence length="379" mass="43398">MLLVSFLKGGNIMANKNKFKLTQVILVALIIIVCATLYFENFSNNKGLRVIEWDNVYNDNNITLFYQDIEEKPNSIKKLDNVYSVSKIVKNNKSELEKALQTVDILKSIIEYDDVDSSVAKDGYGILEEKGGNKKVSDRDMAIIERDILLAAGFVARVGEFRKETPQFEKNPSYYVVEYWSKENNKWIMLDFKDKGYLEKDGVKLSSIEVLGEKLKDLTYIGNSAQNDYRKKMSKYLSSYTVAIDNTISMKKSNSYLTYCSSEKDIDMKVGKDYLPSTIFTTEKILFTLSPNTKANGKDSSTYIILMRKPMESSNSYVYVIGAFENGSTIKDYYLRINDGEMKKIDRYEEVELVKGTNKIELSKDGVNIIKKIVVERDK</sequence>